<comment type="caution">
    <text evidence="1">The sequence shown here is derived from an EMBL/GenBank/DDBJ whole genome shotgun (WGS) entry which is preliminary data.</text>
</comment>
<dbReference type="OrthoDB" id="76215at2759"/>
<name>A0A9P5JUX9_9AGAM</name>
<evidence type="ECO:0000313" key="1">
    <source>
        <dbReference type="EMBL" id="KAF8464551.1"/>
    </source>
</evidence>
<reference evidence="1" key="2">
    <citation type="journal article" date="2020" name="Nat. Commun.">
        <title>Large-scale genome sequencing of mycorrhizal fungi provides insights into the early evolution of symbiotic traits.</title>
        <authorList>
            <person name="Miyauchi S."/>
            <person name="Kiss E."/>
            <person name="Kuo A."/>
            <person name="Drula E."/>
            <person name="Kohler A."/>
            <person name="Sanchez-Garcia M."/>
            <person name="Morin E."/>
            <person name="Andreopoulos B."/>
            <person name="Barry K.W."/>
            <person name="Bonito G."/>
            <person name="Buee M."/>
            <person name="Carver A."/>
            <person name="Chen C."/>
            <person name="Cichocki N."/>
            <person name="Clum A."/>
            <person name="Culley D."/>
            <person name="Crous P.W."/>
            <person name="Fauchery L."/>
            <person name="Girlanda M."/>
            <person name="Hayes R.D."/>
            <person name="Keri Z."/>
            <person name="LaButti K."/>
            <person name="Lipzen A."/>
            <person name="Lombard V."/>
            <person name="Magnuson J."/>
            <person name="Maillard F."/>
            <person name="Murat C."/>
            <person name="Nolan M."/>
            <person name="Ohm R.A."/>
            <person name="Pangilinan J."/>
            <person name="Pereira M.F."/>
            <person name="Perotto S."/>
            <person name="Peter M."/>
            <person name="Pfister S."/>
            <person name="Riley R."/>
            <person name="Sitrit Y."/>
            <person name="Stielow J.B."/>
            <person name="Szollosi G."/>
            <person name="Zifcakova L."/>
            <person name="Stursova M."/>
            <person name="Spatafora J.W."/>
            <person name="Tedersoo L."/>
            <person name="Vaario L.M."/>
            <person name="Yamada A."/>
            <person name="Yan M."/>
            <person name="Wang P."/>
            <person name="Xu J."/>
            <person name="Bruns T."/>
            <person name="Baldrian P."/>
            <person name="Vilgalys R."/>
            <person name="Dunand C."/>
            <person name="Henrissat B."/>
            <person name="Grigoriev I.V."/>
            <person name="Hibbett D."/>
            <person name="Nagy L.G."/>
            <person name="Martin F.M."/>
        </authorList>
    </citation>
    <scope>NUCLEOTIDE SEQUENCE</scope>
    <source>
        <strain evidence="1">Prilba</strain>
    </source>
</reference>
<proteinExistence type="predicted"/>
<organism evidence="1 2">
    <name type="scientific">Russula ochroleuca</name>
    <dbReference type="NCBI Taxonomy" id="152965"/>
    <lineage>
        <taxon>Eukaryota</taxon>
        <taxon>Fungi</taxon>
        <taxon>Dikarya</taxon>
        <taxon>Basidiomycota</taxon>
        <taxon>Agaricomycotina</taxon>
        <taxon>Agaricomycetes</taxon>
        <taxon>Russulales</taxon>
        <taxon>Russulaceae</taxon>
        <taxon>Russula</taxon>
    </lineage>
</organism>
<dbReference type="AlphaFoldDB" id="A0A9P5JUX9"/>
<accession>A0A9P5JUX9</accession>
<keyword evidence="2" id="KW-1185">Reference proteome</keyword>
<gene>
    <name evidence="1" type="ORF">DFH94DRAFT_640155</name>
</gene>
<reference evidence="1" key="1">
    <citation type="submission" date="2019-10" db="EMBL/GenBank/DDBJ databases">
        <authorList>
            <consortium name="DOE Joint Genome Institute"/>
            <person name="Kuo A."/>
            <person name="Miyauchi S."/>
            <person name="Kiss E."/>
            <person name="Drula E."/>
            <person name="Kohler A."/>
            <person name="Sanchez-Garcia M."/>
            <person name="Andreopoulos B."/>
            <person name="Barry K.W."/>
            <person name="Bonito G."/>
            <person name="Buee M."/>
            <person name="Carver A."/>
            <person name="Chen C."/>
            <person name="Cichocki N."/>
            <person name="Clum A."/>
            <person name="Culley D."/>
            <person name="Crous P.W."/>
            <person name="Fauchery L."/>
            <person name="Girlanda M."/>
            <person name="Hayes R."/>
            <person name="Keri Z."/>
            <person name="LaButti K."/>
            <person name="Lipzen A."/>
            <person name="Lombard V."/>
            <person name="Magnuson J."/>
            <person name="Maillard F."/>
            <person name="Morin E."/>
            <person name="Murat C."/>
            <person name="Nolan M."/>
            <person name="Ohm R."/>
            <person name="Pangilinan J."/>
            <person name="Pereira M."/>
            <person name="Perotto S."/>
            <person name="Peter M."/>
            <person name="Riley R."/>
            <person name="Sitrit Y."/>
            <person name="Stielow B."/>
            <person name="Szollosi G."/>
            <person name="Zifcakova L."/>
            <person name="Stursova M."/>
            <person name="Spatafora J.W."/>
            <person name="Tedersoo L."/>
            <person name="Vaario L.-M."/>
            <person name="Yamada A."/>
            <person name="Yan M."/>
            <person name="Wang P."/>
            <person name="Xu J."/>
            <person name="Bruns T."/>
            <person name="Baldrian P."/>
            <person name="Vilgalys R."/>
            <person name="Henrissat B."/>
            <person name="Grigoriev I.V."/>
            <person name="Hibbett D."/>
            <person name="Nagy L.G."/>
            <person name="Martin F.M."/>
        </authorList>
    </citation>
    <scope>NUCLEOTIDE SEQUENCE</scope>
    <source>
        <strain evidence="1">Prilba</strain>
    </source>
</reference>
<evidence type="ECO:0000313" key="2">
    <source>
        <dbReference type="Proteomes" id="UP000759537"/>
    </source>
</evidence>
<protein>
    <recommendedName>
        <fullName evidence="3">Myb-like domain-containing protein</fullName>
    </recommendedName>
</protein>
<feature type="non-terminal residue" evidence="1">
    <location>
        <position position="1"/>
    </location>
</feature>
<sequence length="98" mass="11046">KKKNSNAEKENNPDAGIRCCIWTDVDDSVMVEQLKNRKDGRNQSGAGWKKQVWTIIQELLAKTEAMKGGKKTALKCGNHWANVCASCTCRQQHLLQQM</sequence>
<evidence type="ECO:0008006" key="3">
    <source>
        <dbReference type="Google" id="ProtNLM"/>
    </source>
</evidence>
<dbReference type="EMBL" id="WHVB01000055">
    <property type="protein sequence ID" value="KAF8464551.1"/>
    <property type="molecule type" value="Genomic_DNA"/>
</dbReference>
<dbReference type="Proteomes" id="UP000759537">
    <property type="component" value="Unassembled WGS sequence"/>
</dbReference>